<keyword evidence="2" id="KW-1185">Reference proteome</keyword>
<name>A0A4Y2H793_ARAVE</name>
<proteinExistence type="predicted"/>
<dbReference type="AlphaFoldDB" id="A0A4Y2H793"/>
<dbReference type="Proteomes" id="UP000499080">
    <property type="component" value="Unassembled WGS sequence"/>
</dbReference>
<gene>
    <name evidence="1" type="ORF">AVEN_188450_1</name>
</gene>
<sequence length="77" mass="8432">MKAKQEDLSIISYQESQTSHHPGSGKLFNSLLAMDPFPASLEGPISITQIAVPVEKWATCTLLLAAVDHLFPHDETK</sequence>
<protein>
    <submittedName>
        <fullName evidence="1">Uncharacterized protein</fullName>
    </submittedName>
</protein>
<evidence type="ECO:0000313" key="2">
    <source>
        <dbReference type="Proteomes" id="UP000499080"/>
    </source>
</evidence>
<reference evidence="1 2" key="1">
    <citation type="journal article" date="2019" name="Sci. Rep.">
        <title>Orb-weaving spider Araneus ventricosus genome elucidates the spidroin gene catalogue.</title>
        <authorList>
            <person name="Kono N."/>
            <person name="Nakamura H."/>
            <person name="Ohtoshi R."/>
            <person name="Moran D.A.P."/>
            <person name="Shinohara A."/>
            <person name="Yoshida Y."/>
            <person name="Fujiwara M."/>
            <person name="Mori M."/>
            <person name="Tomita M."/>
            <person name="Arakawa K."/>
        </authorList>
    </citation>
    <scope>NUCLEOTIDE SEQUENCE [LARGE SCALE GENOMIC DNA]</scope>
</reference>
<accession>A0A4Y2H793</accession>
<evidence type="ECO:0000313" key="1">
    <source>
        <dbReference type="EMBL" id="GBM60786.1"/>
    </source>
</evidence>
<organism evidence="1 2">
    <name type="scientific">Araneus ventricosus</name>
    <name type="common">Orbweaver spider</name>
    <name type="synonym">Epeira ventricosa</name>
    <dbReference type="NCBI Taxonomy" id="182803"/>
    <lineage>
        <taxon>Eukaryota</taxon>
        <taxon>Metazoa</taxon>
        <taxon>Ecdysozoa</taxon>
        <taxon>Arthropoda</taxon>
        <taxon>Chelicerata</taxon>
        <taxon>Arachnida</taxon>
        <taxon>Araneae</taxon>
        <taxon>Araneomorphae</taxon>
        <taxon>Entelegynae</taxon>
        <taxon>Araneoidea</taxon>
        <taxon>Araneidae</taxon>
        <taxon>Araneus</taxon>
    </lineage>
</organism>
<dbReference type="EMBL" id="BGPR01001738">
    <property type="protein sequence ID" value="GBM60786.1"/>
    <property type="molecule type" value="Genomic_DNA"/>
</dbReference>
<comment type="caution">
    <text evidence="1">The sequence shown here is derived from an EMBL/GenBank/DDBJ whole genome shotgun (WGS) entry which is preliminary data.</text>
</comment>